<gene>
    <name evidence="2" type="ORF">DPMN_033521</name>
</gene>
<feature type="compositionally biased region" description="Basic and acidic residues" evidence="1">
    <location>
        <begin position="27"/>
        <end position="62"/>
    </location>
</feature>
<evidence type="ECO:0000256" key="1">
    <source>
        <dbReference type="SAM" id="MobiDB-lite"/>
    </source>
</evidence>
<dbReference type="EMBL" id="JAIWYP010000002">
    <property type="protein sequence ID" value="KAH3870339.1"/>
    <property type="molecule type" value="Genomic_DNA"/>
</dbReference>
<reference evidence="2" key="2">
    <citation type="submission" date="2020-11" db="EMBL/GenBank/DDBJ databases">
        <authorList>
            <person name="McCartney M.A."/>
            <person name="Auch B."/>
            <person name="Kono T."/>
            <person name="Mallez S."/>
            <person name="Becker A."/>
            <person name="Gohl D.M."/>
            <person name="Silverstein K.A.T."/>
            <person name="Koren S."/>
            <person name="Bechman K.B."/>
            <person name="Herman A."/>
            <person name="Abrahante J.E."/>
            <person name="Garbe J."/>
        </authorList>
    </citation>
    <scope>NUCLEOTIDE SEQUENCE</scope>
    <source>
        <strain evidence="2">Duluth1</strain>
        <tissue evidence="2">Whole animal</tissue>
    </source>
</reference>
<evidence type="ECO:0000313" key="2">
    <source>
        <dbReference type="EMBL" id="KAH3870339.1"/>
    </source>
</evidence>
<feature type="region of interest" description="Disordered" evidence="1">
    <location>
        <begin position="1"/>
        <end position="89"/>
    </location>
</feature>
<sequence>MMPVGTTEMNRGSGKVLKCSIPPGVTGKDRQRPARLRGQPERHQEQPGRHRSSTGDHAELRKRTSCRRCPGECRPSPGLRLGITGDYRG</sequence>
<dbReference type="AlphaFoldDB" id="A0A9D4M6S1"/>
<name>A0A9D4M6S1_DREPO</name>
<accession>A0A9D4M6S1</accession>
<reference evidence="2" key="1">
    <citation type="journal article" date="2019" name="bioRxiv">
        <title>The Genome of the Zebra Mussel, Dreissena polymorpha: A Resource for Invasive Species Research.</title>
        <authorList>
            <person name="McCartney M.A."/>
            <person name="Auch B."/>
            <person name="Kono T."/>
            <person name="Mallez S."/>
            <person name="Zhang Y."/>
            <person name="Obille A."/>
            <person name="Becker A."/>
            <person name="Abrahante J.E."/>
            <person name="Garbe J."/>
            <person name="Badalamenti J.P."/>
            <person name="Herman A."/>
            <person name="Mangelson H."/>
            <person name="Liachko I."/>
            <person name="Sullivan S."/>
            <person name="Sone E.D."/>
            <person name="Koren S."/>
            <person name="Silverstein K.A.T."/>
            <person name="Beckman K.B."/>
            <person name="Gohl D.M."/>
        </authorList>
    </citation>
    <scope>NUCLEOTIDE SEQUENCE</scope>
    <source>
        <strain evidence="2">Duluth1</strain>
        <tissue evidence="2">Whole animal</tissue>
    </source>
</reference>
<protein>
    <submittedName>
        <fullName evidence="2">Uncharacterized protein</fullName>
    </submittedName>
</protein>
<dbReference type="Proteomes" id="UP000828390">
    <property type="component" value="Unassembled WGS sequence"/>
</dbReference>
<comment type="caution">
    <text evidence="2">The sequence shown here is derived from an EMBL/GenBank/DDBJ whole genome shotgun (WGS) entry which is preliminary data.</text>
</comment>
<proteinExistence type="predicted"/>
<organism evidence="2 3">
    <name type="scientific">Dreissena polymorpha</name>
    <name type="common">Zebra mussel</name>
    <name type="synonym">Mytilus polymorpha</name>
    <dbReference type="NCBI Taxonomy" id="45954"/>
    <lineage>
        <taxon>Eukaryota</taxon>
        <taxon>Metazoa</taxon>
        <taxon>Spiralia</taxon>
        <taxon>Lophotrochozoa</taxon>
        <taxon>Mollusca</taxon>
        <taxon>Bivalvia</taxon>
        <taxon>Autobranchia</taxon>
        <taxon>Heteroconchia</taxon>
        <taxon>Euheterodonta</taxon>
        <taxon>Imparidentia</taxon>
        <taxon>Neoheterodontei</taxon>
        <taxon>Myida</taxon>
        <taxon>Dreissenoidea</taxon>
        <taxon>Dreissenidae</taxon>
        <taxon>Dreissena</taxon>
    </lineage>
</organism>
<evidence type="ECO:0000313" key="3">
    <source>
        <dbReference type="Proteomes" id="UP000828390"/>
    </source>
</evidence>
<keyword evidence="3" id="KW-1185">Reference proteome</keyword>